<evidence type="ECO:0000313" key="3">
    <source>
        <dbReference type="EMBL" id="KAF5899448.1"/>
    </source>
</evidence>
<comment type="caution">
    <text evidence="3">The sequence shown here is derived from an EMBL/GenBank/DDBJ whole genome shotgun (WGS) entry which is preliminary data.</text>
</comment>
<sequence length="135" mass="15098">MKVVLIAVCLLGLVCAITQAENEQEREKRSSSREVLQMSKLYFILRAHRLTMKVTLIALCLIGLVSAMHVDEEHEREKRSSSGEVFEDDDDDDDDDDDAVIQEFLSTVALKIFVVNTARDGELDKQAGIAIEGTE</sequence>
<evidence type="ECO:0000256" key="2">
    <source>
        <dbReference type="SAM" id="SignalP"/>
    </source>
</evidence>
<name>A0A8J4XAG0_CLAMG</name>
<proteinExistence type="predicted"/>
<feature type="region of interest" description="Disordered" evidence="1">
    <location>
        <begin position="71"/>
        <end position="97"/>
    </location>
</feature>
<gene>
    <name evidence="3" type="ORF">DAT39_010854</name>
</gene>
<dbReference type="Proteomes" id="UP000727407">
    <property type="component" value="Unassembled WGS sequence"/>
</dbReference>
<feature type="signal peptide" evidence="2">
    <location>
        <begin position="1"/>
        <end position="20"/>
    </location>
</feature>
<organism evidence="3 4">
    <name type="scientific">Clarias magur</name>
    <name type="common">Asian catfish</name>
    <name type="synonym">Macropteronotus magur</name>
    <dbReference type="NCBI Taxonomy" id="1594786"/>
    <lineage>
        <taxon>Eukaryota</taxon>
        <taxon>Metazoa</taxon>
        <taxon>Chordata</taxon>
        <taxon>Craniata</taxon>
        <taxon>Vertebrata</taxon>
        <taxon>Euteleostomi</taxon>
        <taxon>Actinopterygii</taxon>
        <taxon>Neopterygii</taxon>
        <taxon>Teleostei</taxon>
        <taxon>Ostariophysi</taxon>
        <taxon>Siluriformes</taxon>
        <taxon>Clariidae</taxon>
        <taxon>Clarias</taxon>
    </lineage>
</organism>
<evidence type="ECO:0000256" key="1">
    <source>
        <dbReference type="SAM" id="MobiDB-lite"/>
    </source>
</evidence>
<feature type="compositionally biased region" description="Basic and acidic residues" evidence="1">
    <location>
        <begin position="71"/>
        <end position="81"/>
    </location>
</feature>
<dbReference type="OrthoDB" id="8960930at2759"/>
<protein>
    <submittedName>
        <fullName evidence="3">Histone acetyltransferase KAT2A-like</fullName>
    </submittedName>
</protein>
<feature type="compositionally biased region" description="Acidic residues" evidence="1">
    <location>
        <begin position="85"/>
        <end position="97"/>
    </location>
</feature>
<reference evidence="3" key="1">
    <citation type="submission" date="2020-07" db="EMBL/GenBank/DDBJ databases">
        <title>Clarias magur genome sequencing, assembly and annotation.</title>
        <authorList>
            <person name="Kushwaha B."/>
            <person name="Kumar R."/>
            <person name="Das P."/>
            <person name="Joshi C.G."/>
            <person name="Kumar D."/>
            <person name="Nagpure N.S."/>
            <person name="Pandey M."/>
            <person name="Agarwal S."/>
            <person name="Srivastava S."/>
            <person name="Singh M."/>
            <person name="Sahoo L."/>
            <person name="Jayasankar P."/>
            <person name="Meher P.K."/>
            <person name="Koringa P.G."/>
            <person name="Iquebal M.A."/>
            <person name="Das S.P."/>
            <person name="Bit A."/>
            <person name="Patnaik S."/>
            <person name="Patel N."/>
            <person name="Shah T.M."/>
            <person name="Hinsu A."/>
            <person name="Jena J.K."/>
        </authorList>
    </citation>
    <scope>NUCLEOTIDE SEQUENCE</scope>
    <source>
        <strain evidence="3">CIFAMagur01</strain>
        <tissue evidence="3">Testis</tissue>
    </source>
</reference>
<keyword evidence="2" id="KW-0732">Signal</keyword>
<keyword evidence="4" id="KW-1185">Reference proteome</keyword>
<feature type="chain" id="PRO_5035275811" evidence="2">
    <location>
        <begin position="21"/>
        <end position="135"/>
    </location>
</feature>
<accession>A0A8J4XAG0</accession>
<dbReference type="AlphaFoldDB" id="A0A8J4XAG0"/>
<feature type="non-terminal residue" evidence="3">
    <location>
        <position position="135"/>
    </location>
</feature>
<dbReference type="EMBL" id="QNUK01000167">
    <property type="protein sequence ID" value="KAF5899448.1"/>
    <property type="molecule type" value="Genomic_DNA"/>
</dbReference>
<evidence type="ECO:0000313" key="4">
    <source>
        <dbReference type="Proteomes" id="UP000727407"/>
    </source>
</evidence>